<gene>
    <name evidence="3" type="ORF">ElyMa_001103200</name>
</gene>
<organism evidence="3 4">
    <name type="scientific">Elysia marginata</name>
    <dbReference type="NCBI Taxonomy" id="1093978"/>
    <lineage>
        <taxon>Eukaryota</taxon>
        <taxon>Metazoa</taxon>
        <taxon>Spiralia</taxon>
        <taxon>Lophotrochozoa</taxon>
        <taxon>Mollusca</taxon>
        <taxon>Gastropoda</taxon>
        <taxon>Heterobranchia</taxon>
        <taxon>Euthyneura</taxon>
        <taxon>Panpulmonata</taxon>
        <taxon>Sacoglossa</taxon>
        <taxon>Placobranchoidea</taxon>
        <taxon>Plakobranchidae</taxon>
        <taxon>Elysia</taxon>
    </lineage>
</organism>
<evidence type="ECO:0000313" key="3">
    <source>
        <dbReference type="EMBL" id="GFS01645.1"/>
    </source>
</evidence>
<keyword evidence="4" id="KW-1185">Reference proteome</keyword>
<feature type="region of interest" description="Disordered" evidence="1">
    <location>
        <begin position="62"/>
        <end position="82"/>
    </location>
</feature>
<accession>A0AAV4HVN0</accession>
<evidence type="ECO:0000256" key="1">
    <source>
        <dbReference type="SAM" id="MobiDB-lite"/>
    </source>
</evidence>
<reference evidence="3 4" key="1">
    <citation type="journal article" date="2021" name="Elife">
        <title>Chloroplast acquisition without the gene transfer in kleptoplastic sea slugs, Plakobranchus ocellatus.</title>
        <authorList>
            <person name="Maeda T."/>
            <person name="Takahashi S."/>
            <person name="Yoshida T."/>
            <person name="Shimamura S."/>
            <person name="Takaki Y."/>
            <person name="Nagai Y."/>
            <person name="Toyoda A."/>
            <person name="Suzuki Y."/>
            <person name="Arimoto A."/>
            <person name="Ishii H."/>
            <person name="Satoh N."/>
            <person name="Nishiyama T."/>
            <person name="Hasebe M."/>
            <person name="Maruyama T."/>
            <person name="Minagawa J."/>
            <person name="Obokata J."/>
            <person name="Shigenobu S."/>
        </authorList>
    </citation>
    <scope>NUCLEOTIDE SEQUENCE [LARGE SCALE GENOMIC DNA]</scope>
</reference>
<sequence length="106" mass="11532">MSRLELSILAGVLSLLLASFAHSAALQDSNVRVRRSSADQRIAELQALLALSNRNRNKNAVAHGMFDPSQIGKKKRNIQGESLTEDEEYSLLRALMEGAAIQNNGA</sequence>
<comment type="caution">
    <text evidence="3">The sequence shown here is derived from an EMBL/GenBank/DDBJ whole genome shotgun (WGS) entry which is preliminary data.</text>
</comment>
<protein>
    <submittedName>
        <fullName evidence="3">Uncharacterized protein</fullName>
    </submittedName>
</protein>
<keyword evidence="2" id="KW-0732">Signal</keyword>
<feature type="chain" id="PRO_5043394190" evidence="2">
    <location>
        <begin position="24"/>
        <end position="106"/>
    </location>
</feature>
<name>A0AAV4HVN0_9GAST</name>
<feature type="signal peptide" evidence="2">
    <location>
        <begin position="1"/>
        <end position="23"/>
    </location>
</feature>
<dbReference type="Proteomes" id="UP000762676">
    <property type="component" value="Unassembled WGS sequence"/>
</dbReference>
<evidence type="ECO:0000313" key="4">
    <source>
        <dbReference type="Proteomes" id="UP000762676"/>
    </source>
</evidence>
<evidence type="ECO:0000256" key="2">
    <source>
        <dbReference type="SAM" id="SignalP"/>
    </source>
</evidence>
<dbReference type="AlphaFoldDB" id="A0AAV4HVN0"/>
<dbReference type="EMBL" id="BMAT01002205">
    <property type="protein sequence ID" value="GFS01645.1"/>
    <property type="molecule type" value="Genomic_DNA"/>
</dbReference>
<proteinExistence type="predicted"/>